<reference evidence="10" key="1">
    <citation type="submission" date="2012-02" db="EMBL/GenBank/DDBJ databases">
        <title>The complete genome of Halobacteroides halobius DSM 5150.</title>
        <authorList>
            <person name="Lucas S."/>
            <person name="Copeland A."/>
            <person name="Lapidus A."/>
            <person name="Glavina del Rio T."/>
            <person name="Dalin E."/>
            <person name="Tice H."/>
            <person name="Bruce D."/>
            <person name="Goodwin L."/>
            <person name="Pitluck S."/>
            <person name="Peters L."/>
            <person name="Mikhailova N."/>
            <person name="Gu W."/>
            <person name="Kyrpides N."/>
            <person name="Mavromatis K."/>
            <person name="Ivanova N."/>
            <person name="Brettin T."/>
            <person name="Detter J.C."/>
            <person name="Han C."/>
            <person name="Larimer F."/>
            <person name="Land M."/>
            <person name="Hauser L."/>
            <person name="Markowitz V."/>
            <person name="Cheng J.-F."/>
            <person name="Hugenholtz P."/>
            <person name="Woyke T."/>
            <person name="Wu D."/>
            <person name="Tindall B."/>
            <person name="Pomrenke H."/>
            <person name="Brambilla E."/>
            <person name="Klenk H.-P."/>
            <person name="Eisen J.A."/>
        </authorList>
    </citation>
    <scope>NUCLEOTIDE SEQUENCE [LARGE SCALE GENOMIC DNA]</scope>
    <source>
        <strain evidence="10">ATCC 35273 / DSM 5150 / MD-1</strain>
    </source>
</reference>
<dbReference type="eggNOG" id="COG0704">
    <property type="taxonomic scope" value="Bacteria"/>
</dbReference>
<dbReference type="PANTHER" id="PTHR42930">
    <property type="entry name" value="PHOSPHATE-SPECIFIC TRANSPORT SYSTEM ACCESSORY PROTEIN PHOU"/>
    <property type="match status" value="1"/>
</dbReference>
<dbReference type="OrthoDB" id="9814256at2"/>
<dbReference type="FunFam" id="1.20.58.220:FF:000004">
    <property type="entry name" value="Phosphate-specific transport system accessory protein PhoU"/>
    <property type="match status" value="1"/>
</dbReference>
<comment type="subcellular location">
    <subcellularLocation>
        <location evidence="1 7">Cytoplasm</location>
    </subcellularLocation>
</comment>
<dbReference type="InterPro" id="IPR026022">
    <property type="entry name" value="PhoU_dom"/>
</dbReference>
<evidence type="ECO:0000256" key="6">
    <source>
        <dbReference type="ARBA" id="ARBA00022592"/>
    </source>
</evidence>
<proteinExistence type="inferred from homology"/>
<keyword evidence="5 7" id="KW-0963">Cytoplasm</keyword>
<comment type="function">
    <text evidence="7">Plays a role in the regulation of phosphate uptake.</text>
</comment>
<keyword evidence="10" id="KW-1185">Reference proteome</keyword>
<dbReference type="NCBIfam" id="TIGR02135">
    <property type="entry name" value="phoU_full"/>
    <property type="match status" value="1"/>
</dbReference>
<comment type="similarity">
    <text evidence="2 7">Belongs to the PhoU family.</text>
</comment>
<name>L0K742_HALHC</name>
<dbReference type="GO" id="GO:0045936">
    <property type="term" value="P:negative regulation of phosphate metabolic process"/>
    <property type="evidence" value="ECO:0007669"/>
    <property type="project" value="InterPro"/>
</dbReference>
<dbReference type="InterPro" id="IPR038078">
    <property type="entry name" value="PhoU-like_sf"/>
</dbReference>
<dbReference type="PIRSF" id="PIRSF003107">
    <property type="entry name" value="PhoU"/>
    <property type="match status" value="1"/>
</dbReference>
<dbReference type="SUPFAM" id="SSF109755">
    <property type="entry name" value="PhoU-like"/>
    <property type="match status" value="1"/>
</dbReference>
<dbReference type="Pfam" id="PF01895">
    <property type="entry name" value="PhoU"/>
    <property type="match status" value="2"/>
</dbReference>
<dbReference type="PATRIC" id="fig|748449.3.peg.801"/>
<evidence type="ECO:0000256" key="4">
    <source>
        <dbReference type="ARBA" id="ARBA00022448"/>
    </source>
</evidence>
<evidence type="ECO:0000256" key="7">
    <source>
        <dbReference type="PIRNR" id="PIRNR003107"/>
    </source>
</evidence>
<dbReference type="AlphaFoldDB" id="L0K742"/>
<dbReference type="GO" id="GO:0006817">
    <property type="term" value="P:phosphate ion transport"/>
    <property type="evidence" value="ECO:0007669"/>
    <property type="project" value="UniProtKB-KW"/>
</dbReference>
<dbReference type="PANTHER" id="PTHR42930:SF3">
    <property type="entry name" value="PHOSPHATE-SPECIFIC TRANSPORT SYSTEM ACCESSORY PROTEIN PHOU"/>
    <property type="match status" value="1"/>
</dbReference>
<evidence type="ECO:0000313" key="9">
    <source>
        <dbReference type="EMBL" id="AGB40811.1"/>
    </source>
</evidence>
<gene>
    <name evidence="9" type="ordered locus">Halha_0843</name>
</gene>
<keyword evidence="6 7" id="KW-0592">Phosphate transport</keyword>
<evidence type="ECO:0000259" key="8">
    <source>
        <dbReference type="Pfam" id="PF01895"/>
    </source>
</evidence>
<dbReference type="GO" id="GO:0005737">
    <property type="term" value="C:cytoplasm"/>
    <property type="evidence" value="ECO:0007669"/>
    <property type="project" value="UniProtKB-SubCell"/>
</dbReference>
<dbReference type="HOGENOM" id="CLU_078518_3_0_9"/>
<dbReference type="EMBL" id="CP003359">
    <property type="protein sequence ID" value="AGB40811.1"/>
    <property type="molecule type" value="Genomic_DNA"/>
</dbReference>
<dbReference type="RefSeq" id="WP_015326536.1">
    <property type="nucleotide sequence ID" value="NC_019978.1"/>
</dbReference>
<evidence type="ECO:0000256" key="1">
    <source>
        <dbReference type="ARBA" id="ARBA00004496"/>
    </source>
</evidence>
<evidence type="ECO:0000313" key="10">
    <source>
        <dbReference type="Proteomes" id="UP000010880"/>
    </source>
</evidence>
<dbReference type="Proteomes" id="UP000010880">
    <property type="component" value="Chromosome"/>
</dbReference>
<evidence type="ECO:0000256" key="5">
    <source>
        <dbReference type="ARBA" id="ARBA00022490"/>
    </source>
</evidence>
<dbReference type="GO" id="GO:0030643">
    <property type="term" value="P:intracellular phosphate ion homeostasis"/>
    <property type="evidence" value="ECO:0007669"/>
    <property type="project" value="InterPro"/>
</dbReference>
<dbReference type="STRING" id="748449.Halha_0843"/>
<dbReference type="InterPro" id="IPR028366">
    <property type="entry name" value="PhoU"/>
</dbReference>
<evidence type="ECO:0000256" key="2">
    <source>
        <dbReference type="ARBA" id="ARBA00008107"/>
    </source>
</evidence>
<accession>L0K742</accession>
<dbReference type="KEGG" id="hhl:Halha_0843"/>
<sequence length="215" mass="24702">MRQNFEEKLEQLNQDLLKMGSMVEERIHQAITALKEQDIELATEVVENDDELDDYEAEIEQKCIKMIALQQPVAKDLRRINMISKMATGLERIGDLAQNIAEIAQELAGKELIKPLVDLPRMAEIVQQMLRNGLDAFVNSNVELAEKVGKRDKEVNELDDQILRELLTYMMEKPQAIKQGNKLMFVSKHLERIGDNAKNIAEEVIYIVTGERVHY</sequence>
<organism evidence="9 10">
    <name type="scientific">Halobacteroides halobius (strain ATCC 35273 / DSM 5150 / MD-1)</name>
    <dbReference type="NCBI Taxonomy" id="748449"/>
    <lineage>
        <taxon>Bacteria</taxon>
        <taxon>Bacillati</taxon>
        <taxon>Bacillota</taxon>
        <taxon>Clostridia</taxon>
        <taxon>Halanaerobiales</taxon>
        <taxon>Halobacteroidaceae</taxon>
        <taxon>Halobacteroides</taxon>
    </lineage>
</organism>
<evidence type="ECO:0000256" key="3">
    <source>
        <dbReference type="ARBA" id="ARBA00011738"/>
    </source>
</evidence>
<feature type="domain" description="PhoU" evidence="8">
    <location>
        <begin position="16"/>
        <end position="103"/>
    </location>
</feature>
<dbReference type="Gene3D" id="1.20.58.220">
    <property type="entry name" value="Phosphate transport system protein phou homolog 2, domain 2"/>
    <property type="match status" value="1"/>
</dbReference>
<keyword evidence="4 7" id="KW-0813">Transport</keyword>
<feature type="domain" description="PhoU" evidence="8">
    <location>
        <begin position="119"/>
        <end position="204"/>
    </location>
</feature>
<comment type="subunit">
    <text evidence="3 7">Homodimer.</text>
</comment>
<protein>
    <recommendedName>
        <fullName evidence="7">Phosphate-specific transport system accessory protein PhoU</fullName>
    </recommendedName>
</protein>